<gene>
    <name evidence="11" type="primary">rlmE</name>
    <name evidence="11" type="synonym">ftsJ</name>
    <name evidence="11" type="synonym">rrmJ</name>
    <name evidence="14" type="ORF">A2V69_03675</name>
</gene>
<comment type="subcellular location">
    <subcellularLocation>
        <location evidence="11">Cytoplasm</location>
    </subcellularLocation>
</comment>
<feature type="binding site" evidence="11">
    <location>
        <position position="103"/>
    </location>
    <ligand>
        <name>S-adenosyl-L-methionine</name>
        <dbReference type="ChEBI" id="CHEBI:59789"/>
    </ligand>
</feature>
<dbReference type="GO" id="GO:0008650">
    <property type="term" value="F:rRNA (uridine-2'-O-)-methyltransferase activity"/>
    <property type="evidence" value="ECO:0007669"/>
    <property type="project" value="UniProtKB-UniRule"/>
</dbReference>
<keyword evidence="3 11" id="KW-0808">Transferase</keyword>
<evidence type="ECO:0000256" key="9">
    <source>
        <dbReference type="ARBA" id="ARBA00042745"/>
    </source>
</evidence>
<accession>A0A1G2F3M1</accession>
<evidence type="ECO:0000256" key="7">
    <source>
        <dbReference type="ARBA" id="ARBA00041129"/>
    </source>
</evidence>
<feature type="binding site" evidence="11">
    <location>
        <position position="69"/>
    </location>
    <ligand>
        <name>S-adenosyl-L-methionine</name>
        <dbReference type="ChEBI" id="CHEBI:59789"/>
    </ligand>
</feature>
<dbReference type="InterPro" id="IPR015507">
    <property type="entry name" value="rRNA-MeTfrase_E"/>
</dbReference>
<protein>
    <recommendedName>
        <fullName evidence="7 11">Ribosomal RNA large subunit methyltransferase E</fullName>
        <ecNumber evidence="6 11">2.1.1.166</ecNumber>
    </recommendedName>
    <alternativeName>
        <fullName evidence="9 11">23S rRNA Um2552 methyltransferase</fullName>
    </alternativeName>
    <alternativeName>
        <fullName evidence="8 11">rRNA (uridine-2'-O-)-methyltransferase</fullName>
    </alternativeName>
</protein>
<dbReference type="InterPro" id="IPR002877">
    <property type="entry name" value="RNA_MeTrfase_FtsJ_dom"/>
</dbReference>
<evidence type="ECO:0000256" key="5">
    <source>
        <dbReference type="ARBA" id="ARBA00037569"/>
    </source>
</evidence>
<reference evidence="14 15" key="1">
    <citation type="journal article" date="2016" name="Nat. Commun.">
        <title>Thousands of microbial genomes shed light on interconnected biogeochemical processes in an aquifer system.</title>
        <authorList>
            <person name="Anantharaman K."/>
            <person name="Brown C.T."/>
            <person name="Hug L.A."/>
            <person name="Sharon I."/>
            <person name="Castelle C.J."/>
            <person name="Probst A.J."/>
            <person name="Thomas B.C."/>
            <person name="Singh A."/>
            <person name="Wilkins M.J."/>
            <person name="Karaoz U."/>
            <person name="Brodie E.L."/>
            <person name="Williams K.H."/>
            <person name="Hubbard S.S."/>
            <person name="Banfield J.F."/>
        </authorList>
    </citation>
    <scope>NUCLEOTIDE SEQUENCE [LARGE SCALE GENOMIC DNA]</scope>
</reference>
<dbReference type="STRING" id="1801990.A2V69_03675"/>
<evidence type="ECO:0000256" key="12">
    <source>
        <dbReference type="PIRSR" id="PIRSR005461-1"/>
    </source>
</evidence>
<evidence type="ECO:0000256" key="6">
    <source>
        <dbReference type="ARBA" id="ARBA00038861"/>
    </source>
</evidence>
<keyword evidence="2 11" id="KW-0489">Methyltransferase</keyword>
<dbReference type="Pfam" id="PF01728">
    <property type="entry name" value="FtsJ"/>
    <property type="match status" value="1"/>
</dbReference>
<evidence type="ECO:0000256" key="4">
    <source>
        <dbReference type="ARBA" id="ARBA00022691"/>
    </source>
</evidence>
<dbReference type="InterPro" id="IPR029063">
    <property type="entry name" value="SAM-dependent_MTases_sf"/>
</dbReference>
<proteinExistence type="inferred from homology"/>
<dbReference type="SUPFAM" id="SSF53335">
    <property type="entry name" value="S-adenosyl-L-methionine-dependent methyltransferases"/>
    <property type="match status" value="1"/>
</dbReference>
<feature type="binding site" evidence="11">
    <location>
        <position position="54"/>
    </location>
    <ligand>
        <name>S-adenosyl-L-methionine</name>
        <dbReference type="ChEBI" id="CHEBI:59789"/>
    </ligand>
</feature>
<comment type="caution">
    <text evidence="14">The sequence shown here is derived from an EMBL/GenBank/DDBJ whole genome shotgun (WGS) entry which is preliminary data.</text>
</comment>
<dbReference type="PANTHER" id="PTHR10920">
    <property type="entry name" value="RIBOSOMAL RNA METHYLTRANSFERASE"/>
    <property type="match status" value="1"/>
</dbReference>
<evidence type="ECO:0000256" key="10">
    <source>
        <dbReference type="ARBA" id="ARBA00048970"/>
    </source>
</evidence>
<feature type="binding site" evidence="11">
    <location>
        <position position="87"/>
    </location>
    <ligand>
        <name>S-adenosyl-L-methionine</name>
        <dbReference type="ChEBI" id="CHEBI:59789"/>
    </ligand>
</feature>
<feature type="binding site" evidence="11">
    <location>
        <position position="52"/>
    </location>
    <ligand>
        <name>S-adenosyl-L-methionine</name>
        <dbReference type="ChEBI" id="CHEBI:59789"/>
    </ligand>
</feature>
<dbReference type="HAMAP" id="MF_01547">
    <property type="entry name" value="RNA_methyltr_E"/>
    <property type="match status" value="1"/>
</dbReference>
<dbReference type="EC" id="2.1.1.166" evidence="6 11"/>
<comment type="function">
    <text evidence="5 11">Specifically methylates the uridine in position 2552 of 23S rRNA at the 2'-O position of the ribose in the fully assembled 50S ribosomal subunit.</text>
</comment>
<keyword evidence="11" id="KW-0963">Cytoplasm</keyword>
<sequence length="188" mass="21728">MKLHYSKTDSYTKKAKQEKYPARSVYKLEEIDKKYRLIKKSDKVLDLGCAPGSWLIYIAKKAEKVVGVDVLEMKIKIPQNAIFLKKDIMNFDVWGNYDVVVSDLAPSTSGIEFVDEERSLEYCERALQIAQRALNRGGNFVCKIFEGEGTEEFFKKVKDNFEFAKRFKPKASRKQSREIYIVGKGFRG</sequence>
<comment type="catalytic activity">
    <reaction evidence="10 11">
        <text>uridine(2552) in 23S rRNA + S-adenosyl-L-methionine = 2'-O-methyluridine(2552) in 23S rRNA + S-adenosyl-L-homocysteine + H(+)</text>
        <dbReference type="Rhea" id="RHEA:42720"/>
        <dbReference type="Rhea" id="RHEA-COMP:10202"/>
        <dbReference type="Rhea" id="RHEA-COMP:10203"/>
        <dbReference type="ChEBI" id="CHEBI:15378"/>
        <dbReference type="ChEBI" id="CHEBI:57856"/>
        <dbReference type="ChEBI" id="CHEBI:59789"/>
        <dbReference type="ChEBI" id="CHEBI:65315"/>
        <dbReference type="ChEBI" id="CHEBI:74478"/>
        <dbReference type="EC" id="2.1.1.166"/>
    </reaction>
</comment>
<feature type="domain" description="Ribosomal RNA methyltransferase FtsJ" evidence="13">
    <location>
        <begin position="20"/>
        <end position="186"/>
    </location>
</feature>
<evidence type="ECO:0000259" key="13">
    <source>
        <dbReference type="Pfam" id="PF01728"/>
    </source>
</evidence>
<organism evidence="14 15">
    <name type="scientific">Candidatus Portnoybacteria bacterium RBG_13_40_8</name>
    <dbReference type="NCBI Taxonomy" id="1801990"/>
    <lineage>
        <taxon>Bacteria</taxon>
        <taxon>Candidatus Portnoyibacteriota</taxon>
    </lineage>
</organism>
<evidence type="ECO:0000256" key="2">
    <source>
        <dbReference type="ARBA" id="ARBA00022603"/>
    </source>
</evidence>
<evidence type="ECO:0000256" key="11">
    <source>
        <dbReference type="HAMAP-Rule" id="MF_01547"/>
    </source>
</evidence>
<dbReference type="PIRSF" id="PIRSF005461">
    <property type="entry name" value="23S_rRNA_mtase"/>
    <property type="match status" value="1"/>
</dbReference>
<dbReference type="GO" id="GO:0005737">
    <property type="term" value="C:cytoplasm"/>
    <property type="evidence" value="ECO:0007669"/>
    <property type="project" value="UniProtKB-SubCell"/>
</dbReference>
<dbReference type="CDD" id="cd02440">
    <property type="entry name" value="AdoMet_MTases"/>
    <property type="match status" value="1"/>
</dbReference>
<evidence type="ECO:0000256" key="8">
    <source>
        <dbReference type="ARBA" id="ARBA00041995"/>
    </source>
</evidence>
<dbReference type="InterPro" id="IPR050082">
    <property type="entry name" value="RNA_methyltr_RlmE"/>
</dbReference>
<feature type="active site" description="Proton acceptor" evidence="11 12">
    <location>
        <position position="143"/>
    </location>
</feature>
<comment type="similarity">
    <text evidence="11">Belongs to the class I-like SAM-binding methyltransferase superfamily. RNA methyltransferase RlmE family.</text>
</comment>
<evidence type="ECO:0000256" key="3">
    <source>
        <dbReference type="ARBA" id="ARBA00022679"/>
    </source>
</evidence>
<dbReference type="Gene3D" id="3.40.50.150">
    <property type="entry name" value="Vaccinia Virus protein VP39"/>
    <property type="match status" value="1"/>
</dbReference>
<dbReference type="AlphaFoldDB" id="A0A1G2F3M1"/>
<evidence type="ECO:0000313" key="14">
    <source>
        <dbReference type="EMBL" id="OGZ32686.1"/>
    </source>
</evidence>
<dbReference type="PANTHER" id="PTHR10920:SF18">
    <property type="entry name" value="RRNA METHYLTRANSFERASE 2, MITOCHONDRIAL"/>
    <property type="match status" value="1"/>
</dbReference>
<evidence type="ECO:0000256" key="1">
    <source>
        <dbReference type="ARBA" id="ARBA00022552"/>
    </source>
</evidence>
<dbReference type="Proteomes" id="UP000177810">
    <property type="component" value="Unassembled WGS sequence"/>
</dbReference>
<name>A0A1G2F3M1_9BACT</name>
<keyword evidence="1 11" id="KW-0698">rRNA processing</keyword>
<keyword evidence="4 11" id="KW-0949">S-adenosyl-L-methionine</keyword>
<dbReference type="EMBL" id="MHMT01000015">
    <property type="protein sequence ID" value="OGZ32686.1"/>
    <property type="molecule type" value="Genomic_DNA"/>
</dbReference>
<evidence type="ECO:0000313" key="15">
    <source>
        <dbReference type="Proteomes" id="UP000177810"/>
    </source>
</evidence>